<dbReference type="Ensembl" id="ENSLAFT00000035402.1">
    <property type="protein sequence ID" value="ENSLAFP00000028991.1"/>
    <property type="gene ID" value="ENSLAFG00000032189.1"/>
</dbReference>
<gene>
    <name evidence="1" type="primary">FAAP100</name>
</gene>
<dbReference type="InParanoid" id="G3UMD2"/>
<dbReference type="FunCoup" id="G3UMD2">
    <property type="interactions" value="431"/>
</dbReference>
<dbReference type="PANTHER" id="PTHR14890">
    <property type="entry name" value="FANCONI ANEMIA CORE COMPLEX-ASSOCIATED PROTEIN 100"/>
    <property type="match status" value="1"/>
</dbReference>
<proteinExistence type="predicted"/>
<dbReference type="PANTHER" id="PTHR14890:SF1">
    <property type="entry name" value="FANCONI ANEMIA CORE COMPLEX-ASSOCIATED PROTEIN 100"/>
    <property type="match status" value="1"/>
</dbReference>
<name>G3UMD2_LOXAF</name>
<dbReference type="OMA" id="RVHHAVI"/>
<evidence type="ECO:0000313" key="1">
    <source>
        <dbReference type="Ensembl" id="ENSLAFP00000028991.1"/>
    </source>
</evidence>
<dbReference type="STRING" id="9785.ENSLAFP00000028991"/>
<dbReference type="Pfam" id="PF15146">
    <property type="entry name" value="FANCAA"/>
    <property type="match status" value="1"/>
</dbReference>
<dbReference type="Proteomes" id="UP000007646">
    <property type="component" value="Unassembled WGS sequence"/>
</dbReference>
<reference evidence="1" key="3">
    <citation type="submission" date="2025-09" db="UniProtKB">
        <authorList>
            <consortium name="Ensembl"/>
        </authorList>
    </citation>
    <scope>IDENTIFICATION</scope>
    <source>
        <strain evidence="1">Isolate ISIS603380</strain>
    </source>
</reference>
<organism evidence="1 2">
    <name type="scientific">Loxodonta africana</name>
    <name type="common">African elephant</name>
    <dbReference type="NCBI Taxonomy" id="9785"/>
    <lineage>
        <taxon>Eukaryota</taxon>
        <taxon>Metazoa</taxon>
        <taxon>Chordata</taxon>
        <taxon>Craniata</taxon>
        <taxon>Vertebrata</taxon>
        <taxon>Euteleostomi</taxon>
        <taxon>Mammalia</taxon>
        <taxon>Eutheria</taxon>
        <taxon>Afrotheria</taxon>
        <taxon>Proboscidea</taxon>
        <taxon>Elephantidae</taxon>
        <taxon>Loxodonta</taxon>
    </lineage>
</organism>
<dbReference type="GO" id="GO:0036297">
    <property type="term" value="P:interstrand cross-link repair"/>
    <property type="evidence" value="ECO:0007669"/>
    <property type="project" value="InterPro"/>
</dbReference>
<dbReference type="HOGENOM" id="CLU_018470_0_0_1"/>
<dbReference type="GeneTree" id="ENSGT00390000016682"/>
<dbReference type="AlphaFoldDB" id="G3UMD2"/>
<keyword evidence="2" id="KW-1185">Reference proteome</keyword>
<reference evidence="1 2" key="1">
    <citation type="submission" date="2009-06" db="EMBL/GenBank/DDBJ databases">
        <title>The Genome Sequence of Loxodonta africana (African elephant).</title>
        <authorList>
            <person name="Di Palma F."/>
            <person name="Heiman D."/>
            <person name="Young S."/>
            <person name="Johnson J."/>
            <person name="Lander E.S."/>
            <person name="Lindblad-Toh K."/>
        </authorList>
    </citation>
    <scope>NUCLEOTIDE SEQUENCE [LARGE SCALE GENOMIC DNA]</scope>
    <source>
        <strain evidence="1 2">Isolate ISIS603380</strain>
    </source>
</reference>
<protein>
    <submittedName>
        <fullName evidence="1">FA core complex associated protein 100</fullName>
    </submittedName>
</protein>
<dbReference type="GO" id="GO:0005654">
    <property type="term" value="C:nucleoplasm"/>
    <property type="evidence" value="ECO:0007669"/>
    <property type="project" value="Ensembl"/>
</dbReference>
<accession>G3UMD2</accession>
<dbReference type="GO" id="GO:0005829">
    <property type="term" value="C:cytosol"/>
    <property type="evidence" value="ECO:0007669"/>
    <property type="project" value="Ensembl"/>
</dbReference>
<dbReference type="GO" id="GO:0000785">
    <property type="term" value="C:chromatin"/>
    <property type="evidence" value="ECO:0007669"/>
    <property type="project" value="Ensembl"/>
</dbReference>
<dbReference type="eggNOG" id="ENOG502QTI0">
    <property type="taxonomic scope" value="Eukaryota"/>
</dbReference>
<reference evidence="1" key="2">
    <citation type="submission" date="2025-08" db="UniProtKB">
        <authorList>
            <consortium name="Ensembl"/>
        </authorList>
    </citation>
    <scope>IDENTIFICATION</scope>
    <source>
        <strain evidence="1">Isolate ISIS603380</strain>
    </source>
</reference>
<evidence type="ECO:0000313" key="2">
    <source>
        <dbReference type="Proteomes" id="UP000007646"/>
    </source>
</evidence>
<dbReference type="GO" id="GO:0043240">
    <property type="term" value="C:Fanconi anaemia nuclear complex"/>
    <property type="evidence" value="ECO:0007669"/>
    <property type="project" value="InterPro"/>
</dbReference>
<dbReference type="InterPro" id="IPR029251">
    <property type="entry name" value="Faap100"/>
</dbReference>
<sequence length="780" mass="82105">MAGAAPRVDCLAGFRCSTGGLAAGRPCVLALGAEVFLSTGSELVYVYDREARRPRAVYEFPGQVWHLELLTPRRALCVLCARKGVYCAPLDTPSRSVSQANGASKDDAPPSGVIPVGPDACILPDAALCAFTLLDNMLVTVAQGPATWKIQLFKRPCLGQDLRPAAQIGEVVFPTGAPLAGGPEEPPAPHFFPVLCYVSPPNSRAPHSRLQGPGGFTLQGVLFGLLFGADAALLESPVVLCGFPDGQLCCVVIKTLVNSWAAPGDPRALVRILHHLEEPIVFIGALRTEPWAPEAVGQELPGKDTHADCLVALGHHGRTLAIKAIEDEVGNLVPELREYRLPGPMLCAACGGGGRIYHSTPWDLCVVDLAQGIAPEGAMQPGLPPILCPAGLSICSVVALSVSPGIAKEDTELLVLSARGRLMACNLALDPTAACPARMTAAQAGRKIKDLLSGIGSISERVFSLKKAVDQRNQALMCLHEALDVSCALLSHQSSSPSRCSITTTWSRQLCNELMATCQLVNRGTHSLGPGWAWCIQVVAYARAFELDAAGTTTTYTVPVQQLAPGAQREVTLSLGFGEDGVPELPVTISCALFYSLREVMGGAFTPLGATEDPLCQALPLDLLPTRDGICLPLGMHTVGLLQCLRFPGLAVPGTQAARLTMLPTDPVDTFLRACHQQGSVLVGPATLRAKYLSPSVASIQVSAELLRAALDDACTGVPLCCATLWWLLAENAAVDVLRARALSSVQGVTPDGVDILLTVHEASRSLSSCSGVQQVVHQV</sequence>